<organism evidence="1 2">
    <name type="scientific">Jatropha curcas</name>
    <name type="common">Barbados nut</name>
    <dbReference type="NCBI Taxonomy" id="180498"/>
    <lineage>
        <taxon>Eukaryota</taxon>
        <taxon>Viridiplantae</taxon>
        <taxon>Streptophyta</taxon>
        <taxon>Embryophyta</taxon>
        <taxon>Tracheophyta</taxon>
        <taxon>Spermatophyta</taxon>
        <taxon>Magnoliopsida</taxon>
        <taxon>eudicotyledons</taxon>
        <taxon>Gunneridae</taxon>
        <taxon>Pentapetalae</taxon>
        <taxon>rosids</taxon>
        <taxon>fabids</taxon>
        <taxon>Malpighiales</taxon>
        <taxon>Euphorbiaceae</taxon>
        <taxon>Crotonoideae</taxon>
        <taxon>Jatropheae</taxon>
        <taxon>Jatropha</taxon>
    </lineage>
</organism>
<gene>
    <name evidence="1" type="ORF">JCGZ_19288</name>
</gene>
<dbReference type="STRING" id="180498.A0A067KC85"/>
<evidence type="ECO:0000313" key="1">
    <source>
        <dbReference type="EMBL" id="KDP29459.1"/>
    </source>
</evidence>
<accession>A0A067KC85</accession>
<keyword evidence="2" id="KW-1185">Reference proteome</keyword>
<name>A0A067KC85_JATCU</name>
<reference evidence="1 2" key="1">
    <citation type="journal article" date="2014" name="PLoS ONE">
        <title>Global Analysis of Gene Expression Profiles in Physic Nut (Jatropha curcas L.) Seedlings Exposed to Salt Stress.</title>
        <authorList>
            <person name="Zhang L."/>
            <person name="Zhang C."/>
            <person name="Wu P."/>
            <person name="Chen Y."/>
            <person name="Li M."/>
            <person name="Jiang H."/>
            <person name="Wu G."/>
        </authorList>
    </citation>
    <scope>NUCLEOTIDE SEQUENCE [LARGE SCALE GENOMIC DNA]</scope>
    <source>
        <strain evidence="2">cv. GZQX0401</strain>
        <tissue evidence="1">Young leaves</tissue>
    </source>
</reference>
<dbReference type="Proteomes" id="UP000027138">
    <property type="component" value="Unassembled WGS sequence"/>
</dbReference>
<evidence type="ECO:0000313" key="2">
    <source>
        <dbReference type="Proteomes" id="UP000027138"/>
    </source>
</evidence>
<dbReference type="EMBL" id="KK914750">
    <property type="protein sequence ID" value="KDP29459.1"/>
    <property type="molecule type" value="Genomic_DNA"/>
</dbReference>
<protein>
    <submittedName>
        <fullName evidence="1">Uncharacterized protein</fullName>
    </submittedName>
</protein>
<dbReference type="PANTHER" id="PTHR47413:SF2">
    <property type="entry name" value="LIPASE-LIKE PAD4"/>
    <property type="match status" value="1"/>
</dbReference>
<proteinExistence type="predicted"/>
<dbReference type="PANTHER" id="PTHR47413">
    <property type="entry name" value="LIPASE-LIKE PAD4"/>
    <property type="match status" value="1"/>
</dbReference>
<sequence>MDTEASPFESSEMLASFLASTPLLSESWRLCDLANTTSPHSFVTKQIGTVGYVAFSGIQEPTSCTNLEPLHSDITNDLFCPLQNRNEDEEEEEREETVMVHGSLLQIFLSIHSNQNFRNQTMF</sequence>
<dbReference type="AlphaFoldDB" id="A0A067KC85"/>
<dbReference type="OrthoDB" id="426718at2759"/>